<accession>A0AAN6Q5Z4</accession>
<evidence type="ECO:0000313" key="2">
    <source>
        <dbReference type="Proteomes" id="UP001305647"/>
    </source>
</evidence>
<dbReference type="AlphaFoldDB" id="A0AAN6Q5Z4"/>
<comment type="caution">
    <text evidence="1">The sequence shown here is derived from an EMBL/GenBank/DDBJ whole genome shotgun (WGS) entry which is preliminary data.</text>
</comment>
<protein>
    <submittedName>
        <fullName evidence="1">Uncharacterized protein</fullName>
    </submittedName>
</protein>
<dbReference type="EMBL" id="MU863627">
    <property type="protein sequence ID" value="KAK4104154.1"/>
    <property type="molecule type" value="Genomic_DNA"/>
</dbReference>
<evidence type="ECO:0000313" key="1">
    <source>
        <dbReference type="EMBL" id="KAK4104154.1"/>
    </source>
</evidence>
<name>A0AAN6Q5Z4_9PEZI</name>
<sequence length="141" mass="15566">MHLSVPWQREPRGGITVCTECDGCGCSIPYCTKSTFQGCRSNLSQSLIGIPSVPSISSLFLFFFCFQHNVIFFSVFPTSLLDFSTVRSLQPRQREAPQGQPASFHSVKWFTLRNVQLEASRASSPGILNSQLGSNPSSFLP</sequence>
<reference evidence="1" key="2">
    <citation type="submission" date="2023-05" db="EMBL/GenBank/DDBJ databases">
        <authorList>
            <consortium name="Lawrence Berkeley National Laboratory"/>
            <person name="Steindorff A."/>
            <person name="Hensen N."/>
            <person name="Bonometti L."/>
            <person name="Westerberg I."/>
            <person name="Brannstrom I.O."/>
            <person name="Guillou S."/>
            <person name="Cros-Aarteil S."/>
            <person name="Calhoun S."/>
            <person name="Haridas S."/>
            <person name="Kuo A."/>
            <person name="Mondo S."/>
            <person name="Pangilinan J."/>
            <person name="Riley R."/>
            <person name="Labutti K."/>
            <person name="Andreopoulos B."/>
            <person name="Lipzen A."/>
            <person name="Chen C."/>
            <person name="Yanf M."/>
            <person name="Daum C."/>
            <person name="Ng V."/>
            <person name="Clum A."/>
            <person name="Ohm R."/>
            <person name="Martin F."/>
            <person name="Silar P."/>
            <person name="Natvig D."/>
            <person name="Lalanne C."/>
            <person name="Gautier V."/>
            <person name="Ament-Velasquez S.L."/>
            <person name="Kruys A."/>
            <person name="Hutchinson M.I."/>
            <person name="Powell A.J."/>
            <person name="Barry K."/>
            <person name="Miller A.N."/>
            <person name="Grigoriev I.V."/>
            <person name="Debuchy R."/>
            <person name="Gladieux P."/>
            <person name="Thoren M.H."/>
            <person name="Johannesson H."/>
        </authorList>
    </citation>
    <scope>NUCLEOTIDE SEQUENCE</scope>
    <source>
        <strain evidence="1">CBS 757.83</strain>
    </source>
</reference>
<proteinExistence type="predicted"/>
<organism evidence="1 2">
    <name type="scientific">Parathielavia hyrcaniae</name>
    <dbReference type="NCBI Taxonomy" id="113614"/>
    <lineage>
        <taxon>Eukaryota</taxon>
        <taxon>Fungi</taxon>
        <taxon>Dikarya</taxon>
        <taxon>Ascomycota</taxon>
        <taxon>Pezizomycotina</taxon>
        <taxon>Sordariomycetes</taxon>
        <taxon>Sordariomycetidae</taxon>
        <taxon>Sordariales</taxon>
        <taxon>Chaetomiaceae</taxon>
        <taxon>Parathielavia</taxon>
    </lineage>
</organism>
<gene>
    <name evidence="1" type="ORF">N658DRAFT_244722</name>
</gene>
<reference evidence="1" key="1">
    <citation type="journal article" date="2023" name="Mol. Phylogenet. Evol.">
        <title>Genome-scale phylogeny and comparative genomics of the fungal order Sordariales.</title>
        <authorList>
            <person name="Hensen N."/>
            <person name="Bonometti L."/>
            <person name="Westerberg I."/>
            <person name="Brannstrom I.O."/>
            <person name="Guillou S."/>
            <person name="Cros-Aarteil S."/>
            <person name="Calhoun S."/>
            <person name="Haridas S."/>
            <person name="Kuo A."/>
            <person name="Mondo S."/>
            <person name="Pangilinan J."/>
            <person name="Riley R."/>
            <person name="LaButti K."/>
            <person name="Andreopoulos B."/>
            <person name="Lipzen A."/>
            <person name="Chen C."/>
            <person name="Yan M."/>
            <person name="Daum C."/>
            <person name="Ng V."/>
            <person name="Clum A."/>
            <person name="Steindorff A."/>
            <person name="Ohm R.A."/>
            <person name="Martin F."/>
            <person name="Silar P."/>
            <person name="Natvig D.O."/>
            <person name="Lalanne C."/>
            <person name="Gautier V."/>
            <person name="Ament-Velasquez S.L."/>
            <person name="Kruys A."/>
            <person name="Hutchinson M.I."/>
            <person name="Powell A.J."/>
            <person name="Barry K."/>
            <person name="Miller A.N."/>
            <person name="Grigoriev I.V."/>
            <person name="Debuchy R."/>
            <person name="Gladieux P."/>
            <person name="Hiltunen Thoren M."/>
            <person name="Johannesson H."/>
        </authorList>
    </citation>
    <scope>NUCLEOTIDE SEQUENCE</scope>
    <source>
        <strain evidence="1">CBS 757.83</strain>
    </source>
</reference>
<keyword evidence="2" id="KW-1185">Reference proteome</keyword>
<dbReference type="Proteomes" id="UP001305647">
    <property type="component" value="Unassembled WGS sequence"/>
</dbReference>